<dbReference type="RefSeq" id="WP_154253362.1">
    <property type="nucleotide sequence ID" value="NZ_CYZU01000013.1"/>
</dbReference>
<proteinExistence type="predicted"/>
<accession>A0A174DTK8</accession>
<dbReference type="AlphaFoldDB" id="A0A174DTK8"/>
<sequence>MECAFCRSPGNFPGYGRRHIPYRLGASRRKNFMRRELTEAADGDGNGVCFGLEQGV</sequence>
<reference evidence="1 2" key="1">
    <citation type="submission" date="2015-09" db="EMBL/GenBank/DDBJ databases">
        <authorList>
            <consortium name="Pathogen Informatics"/>
        </authorList>
    </citation>
    <scope>NUCLEOTIDE SEQUENCE [LARGE SCALE GENOMIC DNA]</scope>
    <source>
        <strain evidence="1 2">2789STDY5834876</strain>
    </source>
</reference>
<evidence type="ECO:0000313" key="2">
    <source>
        <dbReference type="Proteomes" id="UP000095544"/>
    </source>
</evidence>
<dbReference type="EMBL" id="CYZU01000013">
    <property type="protein sequence ID" value="CUO28901.1"/>
    <property type="molecule type" value="Genomic_DNA"/>
</dbReference>
<dbReference type="Proteomes" id="UP000095544">
    <property type="component" value="Unassembled WGS sequence"/>
</dbReference>
<evidence type="ECO:0000313" key="1">
    <source>
        <dbReference type="EMBL" id="CUO28901.1"/>
    </source>
</evidence>
<organism evidence="1 2">
    <name type="scientific">Faecalicatena contorta</name>
    <dbReference type="NCBI Taxonomy" id="39482"/>
    <lineage>
        <taxon>Bacteria</taxon>
        <taxon>Bacillati</taxon>
        <taxon>Bacillota</taxon>
        <taxon>Clostridia</taxon>
        <taxon>Lachnospirales</taxon>
        <taxon>Lachnospiraceae</taxon>
        <taxon>Faecalicatena</taxon>
    </lineage>
</organism>
<protein>
    <submittedName>
        <fullName evidence="1">Uncharacterized protein</fullName>
    </submittedName>
</protein>
<gene>
    <name evidence="1" type="ORF">ERS852491_01783</name>
</gene>
<dbReference type="STRING" id="39482.ERS852491_01783"/>
<name>A0A174DTK8_9FIRM</name>